<evidence type="ECO:0000313" key="2">
    <source>
        <dbReference type="Proteomes" id="UP000785679"/>
    </source>
</evidence>
<dbReference type="EMBL" id="RRYP01021718">
    <property type="protein sequence ID" value="TNV72587.1"/>
    <property type="molecule type" value="Genomic_DNA"/>
</dbReference>
<gene>
    <name evidence="1" type="ORF">FGO68_gene2080</name>
</gene>
<name>A0A8J8SVN7_HALGN</name>
<protein>
    <submittedName>
        <fullName evidence="1">Uncharacterized protein</fullName>
    </submittedName>
</protein>
<reference evidence="1" key="1">
    <citation type="submission" date="2019-06" db="EMBL/GenBank/DDBJ databases">
        <authorList>
            <person name="Zheng W."/>
        </authorList>
    </citation>
    <scope>NUCLEOTIDE SEQUENCE</scope>
    <source>
        <strain evidence="1">QDHG01</strain>
    </source>
</reference>
<dbReference type="AlphaFoldDB" id="A0A8J8SVN7"/>
<organism evidence="1 2">
    <name type="scientific">Halteria grandinella</name>
    <dbReference type="NCBI Taxonomy" id="5974"/>
    <lineage>
        <taxon>Eukaryota</taxon>
        <taxon>Sar</taxon>
        <taxon>Alveolata</taxon>
        <taxon>Ciliophora</taxon>
        <taxon>Intramacronucleata</taxon>
        <taxon>Spirotrichea</taxon>
        <taxon>Stichotrichia</taxon>
        <taxon>Sporadotrichida</taxon>
        <taxon>Halteriidae</taxon>
        <taxon>Halteria</taxon>
    </lineage>
</organism>
<comment type="caution">
    <text evidence="1">The sequence shown here is derived from an EMBL/GenBank/DDBJ whole genome shotgun (WGS) entry which is preliminary data.</text>
</comment>
<accession>A0A8J8SVN7</accession>
<proteinExistence type="predicted"/>
<keyword evidence="2" id="KW-1185">Reference proteome</keyword>
<dbReference type="Proteomes" id="UP000785679">
    <property type="component" value="Unassembled WGS sequence"/>
</dbReference>
<evidence type="ECO:0000313" key="1">
    <source>
        <dbReference type="EMBL" id="TNV72587.1"/>
    </source>
</evidence>
<sequence>MTLSPNSQQPGQLGVRKASLPFNYPYLFLHSAKQTAKFRFNFYQILRDSLVAAAAMEGAADLTLGNVPQITRISRIIKAQNQKER</sequence>